<evidence type="ECO:0000313" key="2">
    <source>
        <dbReference type="Proteomes" id="UP001207468"/>
    </source>
</evidence>
<organism evidence="1 2">
    <name type="scientific">Russula earlei</name>
    <dbReference type="NCBI Taxonomy" id="71964"/>
    <lineage>
        <taxon>Eukaryota</taxon>
        <taxon>Fungi</taxon>
        <taxon>Dikarya</taxon>
        <taxon>Basidiomycota</taxon>
        <taxon>Agaricomycotina</taxon>
        <taxon>Agaricomycetes</taxon>
        <taxon>Russulales</taxon>
        <taxon>Russulaceae</taxon>
        <taxon>Russula</taxon>
    </lineage>
</organism>
<gene>
    <name evidence="1" type="ORF">F5148DRAFT_1020518</name>
</gene>
<comment type="caution">
    <text evidence="1">The sequence shown here is derived from an EMBL/GenBank/DDBJ whole genome shotgun (WGS) entry which is preliminary data.</text>
</comment>
<dbReference type="EMBL" id="JAGFNK010000609">
    <property type="protein sequence ID" value="KAI9447098.1"/>
    <property type="molecule type" value="Genomic_DNA"/>
</dbReference>
<proteinExistence type="predicted"/>
<name>A0ACC0TT89_9AGAM</name>
<dbReference type="Proteomes" id="UP001207468">
    <property type="component" value="Unassembled WGS sequence"/>
</dbReference>
<accession>A0ACC0TT89</accession>
<reference evidence="1" key="1">
    <citation type="submission" date="2021-03" db="EMBL/GenBank/DDBJ databases">
        <title>Evolutionary priming and transition to the ectomycorrhizal habit in an iconic lineage of mushroom-forming fungi: is preadaptation a requirement?</title>
        <authorList>
            <consortium name="DOE Joint Genome Institute"/>
            <person name="Looney B.P."/>
            <person name="Miyauchi S."/>
            <person name="Morin E."/>
            <person name="Drula E."/>
            <person name="Courty P.E."/>
            <person name="Chicoki N."/>
            <person name="Fauchery L."/>
            <person name="Kohler A."/>
            <person name="Kuo A."/>
            <person name="LaButti K."/>
            <person name="Pangilinan J."/>
            <person name="Lipzen A."/>
            <person name="Riley R."/>
            <person name="Andreopoulos W."/>
            <person name="He G."/>
            <person name="Johnson J."/>
            <person name="Barry K.W."/>
            <person name="Grigoriev I.V."/>
            <person name="Nagy L."/>
            <person name="Hibbett D."/>
            <person name="Henrissat B."/>
            <person name="Matheny P.B."/>
            <person name="Labbe J."/>
            <person name="Martin A.F."/>
        </authorList>
    </citation>
    <scope>NUCLEOTIDE SEQUENCE</scope>
    <source>
        <strain evidence="1">BPL698</strain>
    </source>
</reference>
<keyword evidence="2" id="KW-1185">Reference proteome</keyword>
<evidence type="ECO:0000313" key="1">
    <source>
        <dbReference type="EMBL" id="KAI9447098.1"/>
    </source>
</evidence>
<sequence>MPFISGTKSPLHEHRQFCTLCGDMETMDHIIIQCETSPCRLIWSLARKMWPHRPNLWPNITLGTVMGCGALSPPTTENREIMNENTPPLHPPKGAKRLLQILISEDAYLIWVLRCERSIQGQTHTIHEMNTRWEKSINKRLTNDKITALTITRDKNFRKLVKNTWEGVLLKQMDLPPDWLQNREVLVGRRLT</sequence>
<protein>
    <submittedName>
        <fullName evidence="1">Uncharacterized protein</fullName>
    </submittedName>
</protein>